<gene>
    <name evidence="4" type="ORF">YBN1229_v1_2362</name>
</gene>
<reference evidence="4" key="1">
    <citation type="journal article" date="2015" name="Genome Announc.">
        <title>Complete Genome Sequences of Two Strains of Candidatus Filomicrobium marinum, a Methanesulfonate-Degrading Species.</title>
        <authorList>
            <person name="Henriques A.C."/>
            <person name="De Marco P."/>
        </authorList>
    </citation>
    <scope>NUCLEOTIDE SEQUENCE</scope>
    <source>
        <strain evidence="4">Berkeley</strain>
    </source>
</reference>
<dbReference type="InterPro" id="IPR028896">
    <property type="entry name" value="GcvT/YgfZ/DmdA"/>
</dbReference>
<feature type="domain" description="GCVT N-terminal" evidence="2">
    <location>
        <begin position="15"/>
        <end position="229"/>
    </location>
</feature>
<name>A0A0D6JG16_9HYPH</name>
<dbReference type="AlphaFoldDB" id="A0A0D6JG16"/>
<feature type="binding site" evidence="1">
    <location>
        <position position="172"/>
    </location>
    <ligand>
        <name>substrate</name>
    </ligand>
</feature>
<dbReference type="EMBL" id="LN829119">
    <property type="protein sequence ID" value="CPR19881.1"/>
    <property type="molecule type" value="Genomic_DNA"/>
</dbReference>
<dbReference type="PIRSF" id="PIRSF006487">
    <property type="entry name" value="GcvT"/>
    <property type="match status" value="1"/>
</dbReference>
<keyword evidence="4" id="KW-0808">Transferase</keyword>
<accession>A0A0D6JG16</accession>
<dbReference type="SUPFAM" id="SSF103025">
    <property type="entry name" value="Folate-binding domain"/>
    <property type="match status" value="1"/>
</dbReference>
<dbReference type="Gene3D" id="3.30.1360.120">
    <property type="entry name" value="Probable tRNA modification gtpase trme, domain 1"/>
    <property type="match status" value="1"/>
</dbReference>
<dbReference type="PANTHER" id="PTHR43757">
    <property type="entry name" value="AMINOMETHYLTRANSFERASE"/>
    <property type="match status" value="1"/>
</dbReference>
<reference evidence="3" key="2">
    <citation type="journal article" date="2015" name="PLoS ONE">
        <title>Methanesulfonate (MSA) Catabolic Genes from Marine and Estuarine Bacteria.</title>
        <authorList>
            <person name="Henriques A.C."/>
            <person name="De Marco P."/>
        </authorList>
    </citation>
    <scope>NUCLEOTIDE SEQUENCE</scope>
    <source>
        <strain evidence="3">Berkeley</strain>
    </source>
</reference>
<evidence type="ECO:0000256" key="1">
    <source>
        <dbReference type="PIRSR" id="PIRSR006487-1"/>
    </source>
</evidence>
<proteinExistence type="predicted"/>
<dbReference type="InterPro" id="IPR006222">
    <property type="entry name" value="GCVT_N"/>
</dbReference>
<dbReference type="GO" id="GO:0005829">
    <property type="term" value="C:cytosol"/>
    <property type="evidence" value="ECO:0007669"/>
    <property type="project" value="TreeGrafter"/>
</dbReference>
<dbReference type="KEGG" id="fil:BN1229_v1_3562"/>
<keyword evidence="4" id="KW-0489">Methyltransferase</keyword>
<dbReference type="OrthoDB" id="9804379at2"/>
<dbReference type="GO" id="GO:0004047">
    <property type="term" value="F:aminomethyltransferase activity"/>
    <property type="evidence" value="ECO:0007669"/>
    <property type="project" value="UniProtKB-EC"/>
</dbReference>
<organism evidence="4 5">
    <name type="scientific">Candidatus Filomicrobium marinum</name>
    <dbReference type="NCBI Taxonomy" id="1608628"/>
    <lineage>
        <taxon>Bacteria</taxon>
        <taxon>Pseudomonadati</taxon>
        <taxon>Pseudomonadota</taxon>
        <taxon>Alphaproteobacteria</taxon>
        <taxon>Hyphomicrobiales</taxon>
        <taxon>Hyphomicrobiaceae</taxon>
        <taxon>Filomicrobium</taxon>
    </lineage>
</organism>
<dbReference type="InterPro" id="IPR029043">
    <property type="entry name" value="GcvT/YgfZ_C"/>
</dbReference>
<dbReference type="EMBL" id="KM879220">
    <property type="protein sequence ID" value="AIY69282.1"/>
    <property type="molecule type" value="Genomic_DNA"/>
</dbReference>
<reference evidence="5" key="3">
    <citation type="submission" date="2015-02" db="EMBL/GenBank/DDBJ databases">
        <authorList>
            <person name="Chooi Y.-H."/>
        </authorList>
    </citation>
    <scope>NUCLEOTIDE SEQUENCE [LARGE SCALE GENOMIC DNA]</scope>
    <source>
        <strain evidence="5">strain Y</strain>
    </source>
</reference>
<dbReference type="EC" id="2.1.2.10" evidence="4"/>
<evidence type="ECO:0000259" key="2">
    <source>
        <dbReference type="Pfam" id="PF01571"/>
    </source>
</evidence>
<protein>
    <submittedName>
        <fullName evidence="4">Putative Aminomethyltransferase</fullName>
        <ecNumber evidence="4">2.1.2.10</ecNumber>
    </submittedName>
    <submittedName>
        <fullName evidence="3">Putative glycine cleavage system protein T</fullName>
    </submittedName>
</protein>
<dbReference type="GO" id="GO:0032259">
    <property type="term" value="P:methylation"/>
    <property type="evidence" value="ECO:0007669"/>
    <property type="project" value="UniProtKB-KW"/>
</dbReference>
<evidence type="ECO:0000313" key="3">
    <source>
        <dbReference type="EMBL" id="AIY69282.1"/>
    </source>
</evidence>
<dbReference type="Pfam" id="PF01571">
    <property type="entry name" value="GCV_T"/>
    <property type="match status" value="1"/>
</dbReference>
<dbReference type="PANTHER" id="PTHR43757:SF2">
    <property type="entry name" value="AMINOMETHYLTRANSFERASE, MITOCHONDRIAL"/>
    <property type="match status" value="1"/>
</dbReference>
<dbReference type="GO" id="GO:0008168">
    <property type="term" value="F:methyltransferase activity"/>
    <property type="evidence" value="ECO:0007669"/>
    <property type="project" value="UniProtKB-KW"/>
</dbReference>
<dbReference type="KEGG" id="fiy:BN1229_v1_2362"/>
<dbReference type="InterPro" id="IPR027266">
    <property type="entry name" value="TrmE/GcvT-like"/>
</dbReference>
<evidence type="ECO:0000313" key="4">
    <source>
        <dbReference type="EMBL" id="CPR19881.1"/>
    </source>
</evidence>
<evidence type="ECO:0000313" key="5">
    <source>
        <dbReference type="Proteomes" id="UP000033187"/>
    </source>
</evidence>
<dbReference type="RefSeq" id="WP_046479275.1">
    <property type="nucleotide sequence ID" value="NZ_LN829118.1"/>
</dbReference>
<keyword evidence="5" id="KW-1185">Reference proteome</keyword>
<sequence length="331" mass="36034">MSFSLTDLARDYGDIIGEAAVCRKSAAVFDFSFMSRVRVAGPYALAAVQTLTQRNLSDLSVGRLRYCLRQTSSGHVAVDLTIWRVGTDTFEVMSGRHQDIANLLALAPAATDLSDACVIYALQGPNSLDVLSEFADRAALAELPYFGCTEIHVIGVPCLVGRLGYTGEAGFEIIAPKQSATELWNALTKRVPPAGFAAADILRIEAGFILFANELSLPVKAHELGLATFSGEAEVRENVPISLVAFTAEADTRPVLWQPHAEVRRPQRPGEITVTSACWSPLVGAILGLGYACTTDEGASLRDENGVFHEIRRIERPYYDPQKLRPRAPWR</sequence>
<dbReference type="Proteomes" id="UP000033187">
    <property type="component" value="Chromosome 1"/>
</dbReference>
<dbReference type="SUPFAM" id="SSF101790">
    <property type="entry name" value="Aminomethyltransferase beta-barrel domain"/>
    <property type="match status" value="1"/>
</dbReference>